<comment type="similarity">
    <text evidence="4 19">In the C-terminal section; belongs to the NnrD/CARKD family.</text>
</comment>
<feature type="binding site" evidence="17">
    <location>
        <begin position="431"/>
        <end position="435"/>
    </location>
    <ligand>
        <name>AMP</name>
        <dbReference type="ChEBI" id="CHEBI:456215"/>
    </ligand>
</feature>
<comment type="function">
    <text evidence="18">Catalyzes the epimerization of the S- and R-forms of NAD(P)HX, a damaged form of NAD(P)H that is a result of enzymatic or heat-dependent hydration. This is a prerequisite for the S-specific NAD(P)H-hydrate dehydratase to allow the repair of both epimers of NAD(P)HX.</text>
</comment>
<dbReference type="PROSITE" id="PS51385">
    <property type="entry name" value="YJEF_N"/>
    <property type="match status" value="1"/>
</dbReference>
<comment type="catalytic activity">
    <reaction evidence="2 18 19">
        <text>(6R)-NADPHX = (6S)-NADPHX</text>
        <dbReference type="Rhea" id="RHEA:32227"/>
        <dbReference type="ChEBI" id="CHEBI:64076"/>
        <dbReference type="ChEBI" id="CHEBI:64077"/>
        <dbReference type="EC" id="5.1.99.6"/>
    </reaction>
</comment>
<dbReference type="HAMAP" id="MF_01966">
    <property type="entry name" value="NADHX_epimerase"/>
    <property type="match status" value="1"/>
</dbReference>
<keyword evidence="12 17" id="KW-0456">Lyase</keyword>
<feature type="binding site" evidence="18">
    <location>
        <begin position="81"/>
        <end position="85"/>
    </location>
    <ligand>
        <name>(6S)-NADPHX</name>
        <dbReference type="ChEBI" id="CHEBI:64076"/>
    </ligand>
</feature>
<evidence type="ECO:0000256" key="18">
    <source>
        <dbReference type="HAMAP-Rule" id="MF_01966"/>
    </source>
</evidence>
<dbReference type="NCBIfam" id="TIGR00197">
    <property type="entry name" value="yjeF_nterm"/>
    <property type="match status" value="1"/>
</dbReference>
<feature type="domain" description="YjeF C-terminal" evidence="20">
    <location>
        <begin position="249"/>
        <end position="522"/>
    </location>
</feature>
<feature type="binding site" evidence="17">
    <location>
        <position position="461"/>
    </location>
    <ligand>
        <name>AMP</name>
        <dbReference type="ChEBI" id="CHEBI:456215"/>
    </ligand>
</feature>
<feature type="binding site" evidence="18">
    <location>
        <position position="82"/>
    </location>
    <ligand>
        <name>K(+)</name>
        <dbReference type="ChEBI" id="CHEBI:29103"/>
    </ligand>
</feature>
<dbReference type="EMBL" id="CP017757">
    <property type="protein sequence ID" value="AQV93754.1"/>
    <property type="molecule type" value="Genomic_DNA"/>
</dbReference>
<dbReference type="GO" id="GO:0052855">
    <property type="term" value="F:ADP-dependent NAD(P)H-hydrate dehydratase activity"/>
    <property type="evidence" value="ECO:0007669"/>
    <property type="project" value="UniProtKB-UniRule"/>
</dbReference>
<dbReference type="GO" id="GO:0005524">
    <property type="term" value="F:ATP binding"/>
    <property type="evidence" value="ECO:0007669"/>
    <property type="project" value="UniProtKB-UniRule"/>
</dbReference>
<dbReference type="Gene3D" id="3.40.50.10260">
    <property type="entry name" value="YjeF N-terminal domain"/>
    <property type="match status" value="1"/>
</dbReference>
<sequence>MTPSASTANSPESGDGWFALDAAASAPVPLFDVAAIRRIENAAFTQLPGFTLMSRAGAAAARWLACHAPSGPLLFLAGPGNNGGDALVAATLLHSAGRAVQVWLAADPQRLPADAETAWQQAHAAGVPVSVVAGTGTSHDADWPAGTAAIIDGLLGIGLNRPADGTMAWWIGQLNRSALPVFALDIPSGLFADTGAGAPAVRARRTLTFIAAKPGLLTLDGRDCAGEVDIAPIGLDYPPDETPHCLANGPALFSAALPRRCHASNKGTHGSLAVIGGNLGMTGAPLLGARAAQFLGAGKVHIGFLAQPAPLVDPLHPELMLHAVDALALASMSALVIGPGMGTDANAHKQFARLLQAAPLPLVLDADALNLLAADPALAGALAASGAACVMTPHPLEAARLMGVAVAEVQRDRPAAAAALAAQWQAVVVLKGSGTVIAAPDGSPCALNPTGNAALASAGTGDVLAGMLGALLAQGMAPLAAAQAAVWIHGRAADVLLAQGTGPAGVTASELYAPARTVFNQLLAGARA</sequence>
<evidence type="ECO:0000256" key="12">
    <source>
        <dbReference type="ARBA" id="ARBA00023239"/>
    </source>
</evidence>
<comment type="function">
    <text evidence="14 19">Bifunctional enzyme that catalyzes the epimerization of the S- and R-forms of NAD(P)HX and the dehydration of the S-form of NAD(P)HX at the expense of ADP, which is converted to AMP. This allows the repair of both epimers of NAD(P)HX, a damaged form of NAD(P)H that is a result of enzymatic or heat-dependent hydration.</text>
</comment>
<evidence type="ECO:0000256" key="6">
    <source>
        <dbReference type="ARBA" id="ARBA00022741"/>
    </source>
</evidence>
<evidence type="ECO:0000259" key="20">
    <source>
        <dbReference type="PROSITE" id="PS51383"/>
    </source>
</evidence>
<dbReference type="PROSITE" id="PS01050">
    <property type="entry name" value="YJEF_C_2"/>
    <property type="match status" value="1"/>
</dbReference>
<dbReference type="GO" id="GO:0110051">
    <property type="term" value="P:metabolite repair"/>
    <property type="evidence" value="ECO:0007669"/>
    <property type="project" value="TreeGrafter"/>
</dbReference>
<dbReference type="PIRSF" id="PIRSF017184">
    <property type="entry name" value="Nnr"/>
    <property type="match status" value="1"/>
</dbReference>
<evidence type="ECO:0000256" key="16">
    <source>
        <dbReference type="ARBA" id="ARBA00049209"/>
    </source>
</evidence>
<dbReference type="AlphaFoldDB" id="A0A1U9UM03"/>
<comment type="cofactor">
    <cofactor evidence="17">
        <name>Mg(2+)</name>
        <dbReference type="ChEBI" id="CHEBI:18420"/>
    </cofactor>
</comment>
<dbReference type="EC" id="4.2.1.136" evidence="19"/>
<evidence type="ECO:0000313" key="23">
    <source>
        <dbReference type="Proteomes" id="UP000189627"/>
    </source>
</evidence>
<evidence type="ECO:0000256" key="19">
    <source>
        <dbReference type="PIRNR" id="PIRNR017184"/>
    </source>
</evidence>
<evidence type="ECO:0000256" key="10">
    <source>
        <dbReference type="ARBA" id="ARBA00023027"/>
    </source>
</evidence>
<dbReference type="KEGG" id="cuh:BJN34_07600"/>
<comment type="caution">
    <text evidence="18">Lacks conserved residue(s) required for the propagation of feature annotation.</text>
</comment>
<evidence type="ECO:0000256" key="8">
    <source>
        <dbReference type="ARBA" id="ARBA00022857"/>
    </source>
</evidence>
<evidence type="ECO:0000256" key="11">
    <source>
        <dbReference type="ARBA" id="ARBA00023235"/>
    </source>
</evidence>
<keyword evidence="11 18" id="KW-0413">Isomerase</keyword>
<dbReference type="Pfam" id="PF03853">
    <property type="entry name" value="YjeF_N"/>
    <property type="match status" value="1"/>
</dbReference>
<comment type="subunit">
    <text evidence="17">Homotetramer.</text>
</comment>
<dbReference type="PANTHER" id="PTHR12592:SF0">
    <property type="entry name" value="ATP-DEPENDENT (S)-NAD(P)H-HYDRATE DEHYDRATASE"/>
    <property type="match status" value="1"/>
</dbReference>
<keyword evidence="7 17" id="KW-0067">ATP-binding</keyword>
<dbReference type="EC" id="5.1.99.6" evidence="19"/>
<comment type="catalytic activity">
    <reaction evidence="15 17 19">
        <text>(6S)-NADHX + ADP = AMP + phosphate + NADH + H(+)</text>
        <dbReference type="Rhea" id="RHEA:32223"/>
        <dbReference type="ChEBI" id="CHEBI:15378"/>
        <dbReference type="ChEBI" id="CHEBI:43474"/>
        <dbReference type="ChEBI" id="CHEBI:57945"/>
        <dbReference type="ChEBI" id="CHEBI:64074"/>
        <dbReference type="ChEBI" id="CHEBI:456215"/>
        <dbReference type="ChEBI" id="CHEBI:456216"/>
        <dbReference type="EC" id="4.2.1.136"/>
    </reaction>
</comment>
<dbReference type="SUPFAM" id="SSF53613">
    <property type="entry name" value="Ribokinase-like"/>
    <property type="match status" value="1"/>
</dbReference>
<feature type="binding site" evidence="17">
    <location>
        <position position="340"/>
    </location>
    <ligand>
        <name>(6S)-NADPHX</name>
        <dbReference type="ChEBI" id="CHEBI:64076"/>
    </ligand>
</feature>
<keyword evidence="5 18" id="KW-0479">Metal-binding</keyword>
<feature type="binding site" evidence="17">
    <location>
        <position position="462"/>
    </location>
    <ligand>
        <name>(6S)-NADPHX</name>
        <dbReference type="ChEBI" id="CHEBI:64076"/>
    </ligand>
</feature>
<comment type="cofactor">
    <cofactor evidence="18 19">
        <name>K(+)</name>
        <dbReference type="ChEBI" id="CHEBI:29103"/>
    </cofactor>
    <text evidence="18 19">Binds 1 potassium ion per subunit.</text>
</comment>
<evidence type="ECO:0000256" key="13">
    <source>
        <dbReference type="ARBA" id="ARBA00023268"/>
    </source>
</evidence>
<evidence type="ECO:0000256" key="17">
    <source>
        <dbReference type="HAMAP-Rule" id="MF_01965"/>
    </source>
</evidence>
<evidence type="ECO:0000256" key="4">
    <source>
        <dbReference type="ARBA" id="ARBA00009524"/>
    </source>
</evidence>
<dbReference type="RefSeq" id="WP_078196077.1">
    <property type="nucleotide sequence ID" value="NZ_CP017757.2"/>
</dbReference>
<dbReference type="InterPro" id="IPR017953">
    <property type="entry name" value="Carbohydrate_kinase_pred_CS"/>
</dbReference>
<proteinExistence type="inferred from homology"/>
<evidence type="ECO:0000256" key="14">
    <source>
        <dbReference type="ARBA" id="ARBA00025153"/>
    </source>
</evidence>
<organism evidence="22 23">
    <name type="scientific">Cupriavidus necator</name>
    <name type="common">Alcaligenes eutrophus</name>
    <name type="synonym">Ralstonia eutropha</name>
    <dbReference type="NCBI Taxonomy" id="106590"/>
    <lineage>
        <taxon>Bacteria</taxon>
        <taxon>Pseudomonadati</taxon>
        <taxon>Pseudomonadota</taxon>
        <taxon>Betaproteobacteria</taxon>
        <taxon>Burkholderiales</taxon>
        <taxon>Burkholderiaceae</taxon>
        <taxon>Cupriavidus</taxon>
    </lineage>
</organism>
<comment type="similarity">
    <text evidence="17">Belongs to the NnrD/CARKD family.</text>
</comment>
<feature type="binding site" evidence="18">
    <location>
        <position position="152"/>
    </location>
    <ligand>
        <name>K(+)</name>
        <dbReference type="ChEBI" id="CHEBI:29103"/>
    </ligand>
</feature>
<evidence type="ECO:0000259" key="21">
    <source>
        <dbReference type="PROSITE" id="PS51385"/>
    </source>
</evidence>
<dbReference type="InterPro" id="IPR004443">
    <property type="entry name" value="YjeF_N_dom"/>
</dbReference>
<dbReference type="SUPFAM" id="SSF64153">
    <property type="entry name" value="YjeF N-terminal domain-like"/>
    <property type="match status" value="1"/>
</dbReference>
<dbReference type="PANTHER" id="PTHR12592">
    <property type="entry name" value="ATP-DEPENDENT (S)-NAD(P)H-HYDRATE DEHYDRATASE FAMILY MEMBER"/>
    <property type="match status" value="1"/>
</dbReference>
<accession>A0A1U9UM03</accession>
<feature type="binding site" evidence="17">
    <location>
        <position position="284"/>
    </location>
    <ligand>
        <name>(6S)-NADPHX</name>
        <dbReference type="ChEBI" id="CHEBI:64076"/>
    </ligand>
</feature>
<dbReference type="InterPro" id="IPR030677">
    <property type="entry name" value="Nnr"/>
</dbReference>
<keyword evidence="8 17" id="KW-0521">NADP</keyword>
<evidence type="ECO:0000313" key="22">
    <source>
        <dbReference type="EMBL" id="AQV93754.1"/>
    </source>
</evidence>
<dbReference type="PROSITE" id="PS51383">
    <property type="entry name" value="YJEF_C_3"/>
    <property type="match status" value="1"/>
</dbReference>
<dbReference type="GO" id="GO:0046872">
    <property type="term" value="F:metal ion binding"/>
    <property type="evidence" value="ECO:0007669"/>
    <property type="project" value="UniProtKB-UniRule"/>
</dbReference>
<evidence type="ECO:0000256" key="15">
    <source>
        <dbReference type="ARBA" id="ARBA00048238"/>
    </source>
</evidence>
<keyword evidence="10 17" id="KW-0520">NAD</keyword>
<keyword evidence="6 17" id="KW-0547">Nucleotide-binding</keyword>
<feature type="binding site" evidence="18">
    <location>
        <begin position="156"/>
        <end position="162"/>
    </location>
    <ligand>
        <name>(6S)-NADPHX</name>
        <dbReference type="ChEBI" id="CHEBI:64076"/>
    </ligand>
</feature>
<dbReference type="GO" id="GO:0052856">
    <property type="term" value="F:NAD(P)HX epimerase activity"/>
    <property type="evidence" value="ECO:0007669"/>
    <property type="project" value="UniProtKB-UniRule"/>
</dbReference>
<dbReference type="NCBIfam" id="TIGR00196">
    <property type="entry name" value="yjeF_cterm"/>
    <property type="match status" value="1"/>
</dbReference>
<evidence type="ECO:0000256" key="5">
    <source>
        <dbReference type="ARBA" id="ARBA00022723"/>
    </source>
</evidence>
<feature type="binding site" evidence="18">
    <location>
        <position position="188"/>
    </location>
    <ligand>
        <name>K(+)</name>
        <dbReference type="ChEBI" id="CHEBI:29103"/>
    </ligand>
</feature>
<feature type="binding site" evidence="18">
    <location>
        <position position="185"/>
    </location>
    <ligand>
        <name>(6S)-NADPHX</name>
        <dbReference type="ChEBI" id="CHEBI:64076"/>
    </ligand>
</feature>
<feature type="binding site" evidence="17">
    <location>
        <position position="394"/>
    </location>
    <ligand>
        <name>(6S)-NADPHX</name>
        <dbReference type="ChEBI" id="CHEBI:64076"/>
    </ligand>
</feature>
<comment type="catalytic activity">
    <reaction evidence="16 17 19">
        <text>(6S)-NADPHX + ADP = AMP + phosphate + NADPH + H(+)</text>
        <dbReference type="Rhea" id="RHEA:32235"/>
        <dbReference type="ChEBI" id="CHEBI:15378"/>
        <dbReference type="ChEBI" id="CHEBI:43474"/>
        <dbReference type="ChEBI" id="CHEBI:57783"/>
        <dbReference type="ChEBI" id="CHEBI:64076"/>
        <dbReference type="ChEBI" id="CHEBI:456215"/>
        <dbReference type="ChEBI" id="CHEBI:456216"/>
        <dbReference type="EC" id="4.2.1.136"/>
    </reaction>
</comment>
<evidence type="ECO:0000256" key="7">
    <source>
        <dbReference type="ARBA" id="ARBA00022840"/>
    </source>
</evidence>
<reference evidence="23" key="1">
    <citation type="submission" date="2017-02" db="EMBL/GenBank/DDBJ databases">
        <title>Complete genome sequence of Cupriavidus necator strain NH9, a 3-chlorobenzoate degrader.</title>
        <authorList>
            <person name="Moriuchi R."/>
            <person name="Dohra H."/>
            <person name="Ogawa N."/>
        </authorList>
    </citation>
    <scope>NUCLEOTIDE SEQUENCE [LARGE SCALE GENOMIC DNA]</scope>
    <source>
        <strain evidence="23">NH9</strain>
    </source>
</reference>
<evidence type="ECO:0000256" key="9">
    <source>
        <dbReference type="ARBA" id="ARBA00022958"/>
    </source>
</evidence>
<dbReference type="InterPro" id="IPR036652">
    <property type="entry name" value="YjeF_N_dom_sf"/>
</dbReference>
<comment type="catalytic activity">
    <reaction evidence="1 18 19">
        <text>(6R)-NADHX = (6S)-NADHX</text>
        <dbReference type="Rhea" id="RHEA:32215"/>
        <dbReference type="ChEBI" id="CHEBI:64074"/>
        <dbReference type="ChEBI" id="CHEBI:64075"/>
        <dbReference type="EC" id="5.1.99.6"/>
    </reaction>
</comment>
<gene>
    <name evidence="17" type="primary">nnrD</name>
    <name evidence="18" type="synonym">nnrE</name>
    <name evidence="22" type="ORF">BJN34_07600</name>
</gene>
<comment type="similarity">
    <text evidence="18">Belongs to the NnrE/AIBP family.</text>
</comment>
<keyword evidence="13" id="KW-0511">Multifunctional enzyme</keyword>
<keyword evidence="9 18" id="KW-0630">Potassium</keyword>
<evidence type="ECO:0000256" key="2">
    <source>
        <dbReference type="ARBA" id="ARBA00000909"/>
    </source>
</evidence>
<evidence type="ECO:0000256" key="3">
    <source>
        <dbReference type="ARBA" id="ARBA00006001"/>
    </source>
</evidence>
<evidence type="ECO:0000256" key="1">
    <source>
        <dbReference type="ARBA" id="ARBA00000013"/>
    </source>
</evidence>
<dbReference type="Pfam" id="PF01256">
    <property type="entry name" value="Carb_kinase"/>
    <property type="match status" value="1"/>
</dbReference>
<comment type="similarity">
    <text evidence="3 19">In the N-terminal section; belongs to the NnrE/AIBP family.</text>
</comment>
<dbReference type="GO" id="GO:0046496">
    <property type="term" value="P:nicotinamide nucleotide metabolic process"/>
    <property type="evidence" value="ECO:0007669"/>
    <property type="project" value="UniProtKB-UniRule"/>
</dbReference>
<dbReference type="OrthoDB" id="9806925at2"/>
<protein>
    <recommendedName>
        <fullName evidence="19">Bifunctional NAD(P)H-hydrate repair enzyme</fullName>
    </recommendedName>
    <alternativeName>
        <fullName evidence="19">Nicotinamide nucleotide repair protein</fullName>
    </alternativeName>
    <domain>
        <recommendedName>
            <fullName evidence="19">ADP-dependent (S)-NAD(P)H-hydrate dehydratase</fullName>
            <ecNumber evidence="19">4.2.1.136</ecNumber>
        </recommendedName>
        <alternativeName>
            <fullName evidence="19">ADP-dependent NAD(P)HX dehydratase</fullName>
        </alternativeName>
    </domain>
    <domain>
        <recommendedName>
            <fullName evidence="19">NAD(P)H-hydrate epimerase</fullName>
            <ecNumber evidence="19">5.1.99.6</ecNumber>
        </recommendedName>
    </domain>
</protein>
<dbReference type="InterPro" id="IPR029056">
    <property type="entry name" value="Ribokinase-like"/>
</dbReference>
<dbReference type="Proteomes" id="UP000189627">
    <property type="component" value="Chromosome 1"/>
</dbReference>
<dbReference type="Gene3D" id="3.40.1190.20">
    <property type="match status" value="1"/>
</dbReference>
<feature type="domain" description="YjeF N-terminal" evidence="21">
    <location>
        <begin position="36"/>
        <end position="241"/>
    </location>
</feature>
<comment type="function">
    <text evidence="17">Catalyzes the dehydration of the S-form of NAD(P)HX at the expense of ADP, which is converted to AMP. Together with NAD(P)HX epimerase, which catalyzes the epimerization of the S- and R-forms, the enzyme allows the repair of both epimers of NAD(P)HX, a damaged form of NAD(P)H that is a result of enzymatic or heat-dependent hydration.</text>
</comment>
<name>A0A1U9UM03_CUPNE</name>
<dbReference type="CDD" id="cd01171">
    <property type="entry name" value="YXKO-related"/>
    <property type="match status" value="1"/>
</dbReference>
<dbReference type="InterPro" id="IPR000631">
    <property type="entry name" value="CARKD"/>
</dbReference>
<dbReference type="HAMAP" id="MF_01965">
    <property type="entry name" value="NADHX_dehydratase"/>
    <property type="match status" value="1"/>
</dbReference>